<comment type="caution">
    <text evidence="5">The sequence shown here is derived from an EMBL/GenBank/DDBJ whole genome shotgun (WGS) entry which is preliminary data.</text>
</comment>
<dbReference type="PANTHER" id="PTHR42659">
    <property type="entry name" value="XANTHINE DEHYDROGENASE SUBUNIT C-RELATED"/>
    <property type="match status" value="1"/>
</dbReference>
<keyword evidence="6" id="KW-1185">Reference proteome</keyword>
<dbReference type="RefSeq" id="WP_343874432.1">
    <property type="nucleotide sequence ID" value="NZ_BAAAIX010000026.1"/>
</dbReference>
<accession>A0ABW4RX85</accession>
<dbReference type="InterPro" id="IPR016166">
    <property type="entry name" value="FAD-bd_PCMH"/>
</dbReference>
<evidence type="ECO:0000256" key="2">
    <source>
        <dbReference type="ARBA" id="ARBA00022827"/>
    </source>
</evidence>
<keyword evidence="1" id="KW-0285">Flavoprotein</keyword>
<evidence type="ECO:0000259" key="4">
    <source>
        <dbReference type="PROSITE" id="PS51387"/>
    </source>
</evidence>
<dbReference type="Pfam" id="PF03450">
    <property type="entry name" value="CO_deh_flav_C"/>
    <property type="match status" value="1"/>
</dbReference>
<dbReference type="InterPro" id="IPR002346">
    <property type="entry name" value="Mopterin_DH_FAD-bd"/>
</dbReference>
<dbReference type="Proteomes" id="UP001597326">
    <property type="component" value="Unassembled WGS sequence"/>
</dbReference>
<reference evidence="6" key="1">
    <citation type="journal article" date="2019" name="Int. J. Syst. Evol. Microbiol.">
        <title>The Global Catalogue of Microorganisms (GCM) 10K type strain sequencing project: providing services to taxonomists for standard genome sequencing and annotation.</title>
        <authorList>
            <consortium name="The Broad Institute Genomics Platform"/>
            <consortium name="The Broad Institute Genome Sequencing Center for Infectious Disease"/>
            <person name="Wu L."/>
            <person name="Ma J."/>
        </authorList>
    </citation>
    <scope>NUCLEOTIDE SEQUENCE [LARGE SCALE GENOMIC DNA]</scope>
    <source>
        <strain evidence="6">CAIM 431</strain>
    </source>
</reference>
<keyword evidence="2" id="KW-0274">FAD</keyword>
<dbReference type="EMBL" id="JBHUFZ010000028">
    <property type="protein sequence ID" value="MFD1890953.1"/>
    <property type="molecule type" value="Genomic_DNA"/>
</dbReference>
<dbReference type="SUPFAM" id="SSF56176">
    <property type="entry name" value="FAD-binding/transporter-associated domain-like"/>
    <property type="match status" value="1"/>
</dbReference>
<evidence type="ECO:0000313" key="6">
    <source>
        <dbReference type="Proteomes" id="UP001597326"/>
    </source>
</evidence>
<dbReference type="PROSITE" id="PS51387">
    <property type="entry name" value="FAD_PCMH"/>
    <property type="match status" value="1"/>
</dbReference>
<dbReference type="InterPro" id="IPR036683">
    <property type="entry name" value="CO_DH_flav_C_dom_sf"/>
</dbReference>
<dbReference type="SUPFAM" id="SSF55447">
    <property type="entry name" value="CO dehydrogenase flavoprotein C-terminal domain-like"/>
    <property type="match status" value="1"/>
</dbReference>
<dbReference type="SMART" id="SM01092">
    <property type="entry name" value="CO_deh_flav_C"/>
    <property type="match status" value="1"/>
</dbReference>
<organism evidence="5 6">
    <name type="scientific">Luteococcus peritonei</name>
    <dbReference type="NCBI Taxonomy" id="88874"/>
    <lineage>
        <taxon>Bacteria</taxon>
        <taxon>Bacillati</taxon>
        <taxon>Actinomycetota</taxon>
        <taxon>Actinomycetes</taxon>
        <taxon>Propionibacteriales</taxon>
        <taxon>Propionibacteriaceae</taxon>
        <taxon>Luteococcus</taxon>
    </lineage>
</organism>
<keyword evidence="3" id="KW-0560">Oxidoreductase</keyword>
<gene>
    <name evidence="5" type="ORF">ACFSCS_12285</name>
</gene>
<proteinExistence type="predicted"/>
<evidence type="ECO:0000256" key="3">
    <source>
        <dbReference type="ARBA" id="ARBA00023002"/>
    </source>
</evidence>
<name>A0ABW4RX85_9ACTN</name>
<dbReference type="InterPro" id="IPR005107">
    <property type="entry name" value="CO_DH_flav_C"/>
</dbReference>
<dbReference type="Gene3D" id="3.30.390.50">
    <property type="entry name" value="CO dehydrogenase flavoprotein, C-terminal domain"/>
    <property type="match status" value="1"/>
</dbReference>
<dbReference type="InterPro" id="IPR016167">
    <property type="entry name" value="FAD-bd_PCMH_sub1"/>
</dbReference>
<dbReference type="PANTHER" id="PTHR42659:SF2">
    <property type="entry name" value="XANTHINE DEHYDROGENASE SUBUNIT C-RELATED"/>
    <property type="match status" value="1"/>
</dbReference>
<dbReference type="InterPro" id="IPR051312">
    <property type="entry name" value="Diverse_Substr_Oxidored"/>
</dbReference>
<protein>
    <submittedName>
        <fullName evidence="5">Xanthine dehydrogenase family protein subunit M</fullName>
    </submittedName>
</protein>
<evidence type="ECO:0000313" key="5">
    <source>
        <dbReference type="EMBL" id="MFD1890953.1"/>
    </source>
</evidence>
<dbReference type="Gene3D" id="3.30.465.10">
    <property type="match status" value="1"/>
</dbReference>
<dbReference type="InterPro" id="IPR016169">
    <property type="entry name" value="FAD-bd_PCMH_sub2"/>
</dbReference>
<sequence>MKPAPFTYHAPRTIDETLTLLAELPEAKVMAGGQSFVPVLNMRLASPQHLIDINHVEGLDTVAVTDQGVTIGALVRHAELEHHDGAYAAIPLLRQAVSRVAHPAIRNRGTTVGSIAHADPSGEMPAILALCDGTLTARSVRGERTIKAADFFVGPMESTLEHDELVTHATFARFAPGTRTAYDELARRSGDYAVVGVAVAVTVEDDTITAARASFVSVTDAPDVLDLSGMLTGHPAIAPDEQTAAQLAQAVAEHVDPVDDIHASAEYRREVASILTRRVLTTALAHTPEGAHR</sequence>
<feature type="domain" description="FAD-binding PCMH-type" evidence="4">
    <location>
        <begin position="1"/>
        <end position="176"/>
    </location>
</feature>
<dbReference type="Gene3D" id="3.30.43.10">
    <property type="entry name" value="Uridine Diphospho-n-acetylenolpyruvylglucosamine Reductase, domain 2"/>
    <property type="match status" value="1"/>
</dbReference>
<evidence type="ECO:0000256" key="1">
    <source>
        <dbReference type="ARBA" id="ARBA00022630"/>
    </source>
</evidence>
<dbReference type="InterPro" id="IPR036318">
    <property type="entry name" value="FAD-bd_PCMH-like_sf"/>
</dbReference>
<dbReference type="Pfam" id="PF00941">
    <property type="entry name" value="FAD_binding_5"/>
    <property type="match status" value="1"/>
</dbReference>